<evidence type="ECO:0000313" key="3">
    <source>
        <dbReference type="Proteomes" id="UP001447188"/>
    </source>
</evidence>
<name>A0ABR3G5N5_9PEZI</name>
<feature type="region of interest" description="Disordered" evidence="1">
    <location>
        <begin position="1"/>
        <end position="62"/>
    </location>
</feature>
<feature type="compositionally biased region" description="Basic residues" evidence="1">
    <location>
        <begin position="108"/>
        <end position="117"/>
    </location>
</feature>
<keyword evidence="3" id="KW-1185">Reference proteome</keyword>
<evidence type="ECO:0008006" key="4">
    <source>
        <dbReference type="Google" id="ProtNLM"/>
    </source>
</evidence>
<dbReference type="EMBL" id="JBBBZM010000343">
    <property type="protein sequence ID" value="KAL0630911.1"/>
    <property type="molecule type" value="Genomic_DNA"/>
</dbReference>
<evidence type="ECO:0000313" key="2">
    <source>
        <dbReference type="EMBL" id="KAL0630911.1"/>
    </source>
</evidence>
<protein>
    <recommendedName>
        <fullName evidence="4">Gag protein</fullName>
    </recommendedName>
</protein>
<gene>
    <name evidence="2" type="ORF">Q9L58_010234</name>
</gene>
<feature type="region of interest" description="Disordered" evidence="1">
    <location>
        <begin position="222"/>
        <end position="261"/>
    </location>
</feature>
<feature type="region of interest" description="Disordered" evidence="1">
    <location>
        <begin position="74"/>
        <end position="152"/>
    </location>
</feature>
<organism evidence="2 3">
    <name type="scientific">Discina gigas</name>
    <dbReference type="NCBI Taxonomy" id="1032678"/>
    <lineage>
        <taxon>Eukaryota</taxon>
        <taxon>Fungi</taxon>
        <taxon>Dikarya</taxon>
        <taxon>Ascomycota</taxon>
        <taxon>Pezizomycotina</taxon>
        <taxon>Pezizomycetes</taxon>
        <taxon>Pezizales</taxon>
        <taxon>Discinaceae</taxon>
        <taxon>Discina</taxon>
    </lineage>
</organism>
<sequence>MTAPAPPKFEPTIQNLDDFLEGWRKSQGSQDHTPPGSTCSKINTQPNIPTLGNRSQTGHGQNTKYKQIDTLVSTNESHTSVTDRTDHNEPIFPSGTPSPGPDFELYPRRHPGLHGHRRPDPNHSKRRGRYFERPIPTTPPPTRPSSPSRTSSLHFHKDYVKDIFPAIAPEVQYLVWHRTENIAILTQSINMAHEQISRLQKPVHDQAAAITKLTTTVQLLRANPPPPPNNNNIPPAELKGIGKANSPPNRKSFAGAAAGAPIDQPKDSFKLVVKKKKPAPLFKPEYTHMNRQVIRETDCPITDDISDDMIVASVNKAITHHNILFLSATRSPRGKLTFETTPNSSGDTGASMSSEINMALDQLGVCIKGVHAKSRWTGYVIHGVPSHIGTTNTTDVSAKMAEEITAATGFTFAQAPRWMNSQGFLQERGFGSIIVMFPGNVQNAGLTRLSLFNSSCRMENALPSSHNTQWFKCQEYGHRGESCIKTEKCGVCAESHSTRDHKCGTKTYPGGANVTTLRKDAPTALQAQPGTTNQWTAPAQPVLKP</sequence>
<feature type="region of interest" description="Disordered" evidence="1">
    <location>
        <begin position="524"/>
        <end position="545"/>
    </location>
</feature>
<feature type="compositionally biased region" description="Polar residues" evidence="1">
    <location>
        <begin position="26"/>
        <end position="62"/>
    </location>
</feature>
<comment type="caution">
    <text evidence="2">The sequence shown here is derived from an EMBL/GenBank/DDBJ whole genome shotgun (WGS) entry which is preliminary data.</text>
</comment>
<reference evidence="2 3" key="1">
    <citation type="submission" date="2024-02" db="EMBL/GenBank/DDBJ databases">
        <title>Discinaceae phylogenomics.</title>
        <authorList>
            <person name="Dirks A.C."/>
            <person name="James T.Y."/>
        </authorList>
    </citation>
    <scope>NUCLEOTIDE SEQUENCE [LARGE SCALE GENOMIC DNA]</scope>
    <source>
        <strain evidence="2 3">ACD0624</strain>
    </source>
</reference>
<feature type="compositionally biased region" description="Polar residues" evidence="1">
    <location>
        <begin position="525"/>
        <end position="537"/>
    </location>
</feature>
<evidence type="ECO:0000256" key="1">
    <source>
        <dbReference type="SAM" id="MobiDB-lite"/>
    </source>
</evidence>
<accession>A0ABR3G5N5</accession>
<dbReference type="Proteomes" id="UP001447188">
    <property type="component" value="Unassembled WGS sequence"/>
</dbReference>
<proteinExistence type="predicted"/>